<evidence type="ECO:0000256" key="1">
    <source>
        <dbReference type="ARBA" id="ARBA00000851"/>
    </source>
</evidence>
<evidence type="ECO:0000256" key="3">
    <source>
        <dbReference type="ARBA" id="ARBA00022722"/>
    </source>
</evidence>
<evidence type="ECO:0000259" key="11">
    <source>
        <dbReference type="PROSITE" id="PS51192"/>
    </source>
</evidence>
<dbReference type="Pfam" id="PF04313">
    <property type="entry name" value="HSDR_N"/>
    <property type="match status" value="1"/>
</dbReference>
<gene>
    <name evidence="12" type="ORF">C7Y71_003645</name>
</gene>
<keyword evidence="9 10" id="KW-0238">DNA-binding</keyword>
<dbReference type="RefSeq" id="WP_111899258.1">
    <property type="nucleotide sequence ID" value="NZ_CP033459.1"/>
</dbReference>
<dbReference type="Pfam" id="PF22679">
    <property type="entry name" value="T1R_D3-like"/>
    <property type="match status" value="1"/>
</dbReference>
<dbReference type="InterPro" id="IPR055180">
    <property type="entry name" value="HsdR_RecA-like_helicase_dom_2"/>
</dbReference>
<dbReference type="InterPro" id="IPR021810">
    <property type="entry name" value="T1RH-like_C"/>
</dbReference>
<dbReference type="NCBIfam" id="TIGR00348">
    <property type="entry name" value="hsdR"/>
    <property type="match status" value="1"/>
</dbReference>
<dbReference type="GO" id="GO:0009035">
    <property type="term" value="F:type I site-specific deoxyribonuclease activity"/>
    <property type="evidence" value="ECO:0007669"/>
    <property type="project" value="UniProtKB-EC"/>
</dbReference>
<organism evidence="12 13">
    <name type="scientific">Pseudoprevotella muciniphila</name>
    <dbReference type="NCBI Taxonomy" id="2133944"/>
    <lineage>
        <taxon>Bacteria</taxon>
        <taxon>Pseudomonadati</taxon>
        <taxon>Bacteroidota</taxon>
        <taxon>Bacteroidia</taxon>
        <taxon>Bacteroidales</taxon>
        <taxon>Prevotellaceae</taxon>
        <taxon>Pseudoprevotella</taxon>
    </lineage>
</organism>
<dbReference type="CDD" id="cd22332">
    <property type="entry name" value="HsdR_N"/>
    <property type="match status" value="1"/>
</dbReference>
<dbReference type="PANTHER" id="PTHR30195">
    <property type="entry name" value="TYPE I SITE-SPECIFIC DEOXYRIBONUCLEASE PROTEIN SUBUNIT M AND R"/>
    <property type="match status" value="1"/>
</dbReference>
<dbReference type="PROSITE" id="PS51192">
    <property type="entry name" value="HELICASE_ATP_BIND_1"/>
    <property type="match status" value="1"/>
</dbReference>
<keyword evidence="13" id="KW-1185">Reference proteome</keyword>
<dbReference type="InterPro" id="IPR007409">
    <property type="entry name" value="Restrct_endonuc_type1_HsdR_N"/>
</dbReference>
<dbReference type="GO" id="GO:0009307">
    <property type="term" value="P:DNA restriction-modification system"/>
    <property type="evidence" value="ECO:0007669"/>
    <property type="project" value="UniProtKB-KW"/>
</dbReference>
<comment type="subunit">
    <text evidence="10">The type I restriction/modification system is composed of three polypeptides R, M and S.</text>
</comment>
<keyword evidence="5 10" id="KW-0680">Restriction system</keyword>
<name>A0A5P8E9N9_9BACT</name>
<comment type="catalytic activity">
    <reaction evidence="1 10">
        <text>Endonucleolytic cleavage of DNA to give random double-stranded fragments with terminal 5'-phosphates, ATP is simultaneously hydrolyzed.</text>
        <dbReference type="EC" id="3.1.21.3"/>
    </reaction>
</comment>
<dbReference type="InterPro" id="IPR014001">
    <property type="entry name" value="Helicase_ATP-bd"/>
</dbReference>
<evidence type="ECO:0000256" key="10">
    <source>
        <dbReference type="RuleBase" id="RU364115"/>
    </source>
</evidence>
<dbReference type="InterPro" id="IPR027417">
    <property type="entry name" value="P-loop_NTPase"/>
</dbReference>
<keyword evidence="7 10" id="KW-0378">Hydrolase</keyword>
<proteinExistence type="inferred from homology"/>
<dbReference type="GO" id="GO:0003677">
    <property type="term" value="F:DNA binding"/>
    <property type="evidence" value="ECO:0007669"/>
    <property type="project" value="UniProtKB-KW"/>
</dbReference>
<dbReference type="REBASE" id="364092">
    <property type="entry name" value="AspE39ORF3665P"/>
</dbReference>
<keyword evidence="6 12" id="KW-0255">Endonuclease</keyword>
<reference evidence="12 13" key="1">
    <citation type="submission" date="2018-11" db="EMBL/GenBank/DDBJ databases">
        <authorList>
            <person name="Na S.W."/>
            <person name="Baik M."/>
        </authorList>
    </citation>
    <scope>NUCLEOTIDE SEQUENCE [LARGE SCALE GENOMIC DNA]</scope>
    <source>
        <strain evidence="12 13">E39</strain>
    </source>
</reference>
<evidence type="ECO:0000313" key="12">
    <source>
        <dbReference type="EMBL" id="QFQ13696.1"/>
    </source>
</evidence>
<comment type="similarity">
    <text evidence="2 10">Belongs to the HsdR family.</text>
</comment>
<dbReference type="OrthoDB" id="9758243at2"/>
<keyword evidence="8 10" id="KW-0067">ATP-binding</keyword>
<dbReference type="Gene3D" id="3.40.50.300">
    <property type="entry name" value="P-loop containing nucleotide triphosphate hydrolases"/>
    <property type="match status" value="2"/>
</dbReference>
<dbReference type="InterPro" id="IPR040980">
    <property type="entry name" value="SWI2_SNF2"/>
</dbReference>
<dbReference type="InterPro" id="IPR004473">
    <property type="entry name" value="Restrct_endonuc_typeI_HsdR"/>
</dbReference>
<dbReference type="InterPro" id="IPR051268">
    <property type="entry name" value="Type-I_R_enzyme_R_subunit"/>
</dbReference>
<evidence type="ECO:0000256" key="2">
    <source>
        <dbReference type="ARBA" id="ARBA00008598"/>
    </source>
</evidence>
<sequence>MAKLKNINGHFVESDYENALIAFLEREGWQYLFGDSISRANRKEVLYMDDLLQFLKDNNKNVKDEELQRIADNVRLVGADTDFATLHKVYKWMVNGVPAVDKDGRPTTVNLIDFSCLDHPQQKNTNIFRVVNQFTVEYINNGAVKNRRPDVLLYVNGIPVCVIELKNPADANATIEDAWEQINIRYWRDIPGLLHYCPLACISDGVKTRLGTVRTPYEHFYAWRRVENGDKVSTMPFDELETMVRGVYRPERFLEIFRDYVYFQDENFDSDEKEIVCRYPQFFATRLLRESVIKSVKTKSGKGGTYFGATGCGKTYTMAFLARQLSLRCAAEIGSPTILMIVDREDLQKQGAKLFTKSTEFLGLGEVSVVPSRKKLREELSLRDSGGFFICTIQKFCDRKDDPIGLVNERSNIICFSDEAHRTQIEGSKRIQFSEDADENMRAMISKPYAKVLREALPNATFVGFTGTPIAETYQTFGDEIDRYTMDQAVADKITVPIKYHPRIAKVLLNQEKAKEIEAYYAKCADEGSTKEDIAKSKKAMSSLEMILGEPDRLEKLAVDIHDHYVSSVANDPDRVQKAMIVCSNRKIAYDLLLKFKAHYPEWFDERKTPEDVNVSPEELKELKEMPTIAMVASVGSNDEKDMYNYLGGVKNDQRSEDLDAAFKQVHSNFRIVIVVDMWITGFDVECLTYMYNDKPLQKHSLIQTISRANRKYPGKEYGLIVDYIGIRDQMLEARKMYGGDNSVALTEDDIEQATLIFREYMEILKALFRNYDLTPFLNPETGPIIRYTLLARAAEYVFSSNESFNTINKDGKKTKKVSFKTYFLQNVKRMRKAYDLCQPSGELGEEESALAQCFMAIAGMVYKMNGTDAPDTDTMNRRVAKMVEEALKYNNVESILEEGEEMDIFGPEFTERLDEIKMPASKLETLIKLLRKQITEYGKTNQIASKKFQDMLEATIQEYHDRRKFLSEQEAGATQEATAESIIKNATEQALNILKGMQADRESFRKLGLTFEEKAFYDILIHLRDKNNFEYGEDKEVDGIFINDKCKSLACKIRDIIDAKSSFADWLNNQRVRDQLKQDIKICLVKNGYPPQYTPEVFREVMEQVENFKENEDVDYNDVKTTSIPVISMYAPIEESEMMMAAEPFECYKWNRFDQNIIDFFGGDKTIIVGCAKDKKQKEWILAHSIYNVRLGKTKGSMEEHREMFGRASLLILYEFGKPDKLSAYTITGHKEMGREELKAMNYPNKNPRKSYMTFSIEPLDIDLSLLTNHGLIEKLIKINPVNEKGMPVFIEP</sequence>
<dbReference type="Pfam" id="PF11867">
    <property type="entry name" value="T1RH-like_C"/>
    <property type="match status" value="1"/>
</dbReference>
<dbReference type="SUPFAM" id="SSF52540">
    <property type="entry name" value="P-loop containing nucleoside triphosphate hydrolases"/>
    <property type="match status" value="2"/>
</dbReference>
<comment type="function">
    <text evidence="10">Subunit R is required for both nuclease and ATPase activities, but not for modification.</text>
</comment>
<dbReference type="EC" id="3.1.21.3" evidence="10"/>
<feature type="domain" description="Helicase ATP-binding" evidence="11">
    <location>
        <begin position="295"/>
        <end position="487"/>
    </location>
</feature>
<accession>A0A5P8E9N9</accession>
<dbReference type="GO" id="GO:0005524">
    <property type="term" value="F:ATP binding"/>
    <property type="evidence" value="ECO:0007669"/>
    <property type="project" value="UniProtKB-KW"/>
</dbReference>
<dbReference type="EMBL" id="CP033459">
    <property type="protein sequence ID" value="QFQ13696.1"/>
    <property type="molecule type" value="Genomic_DNA"/>
</dbReference>
<dbReference type="KEGG" id="alq:C7Y71_003645"/>
<dbReference type="SMART" id="SM00487">
    <property type="entry name" value="DEXDc"/>
    <property type="match status" value="1"/>
</dbReference>
<protein>
    <recommendedName>
        <fullName evidence="10">Type I restriction enzyme endonuclease subunit</fullName>
        <shortName evidence="10">R protein</shortName>
        <ecNumber evidence="10">3.1.21.3</ecNumber>
    </recommendedName>
</protein>
<dbReference type="CDD" id="cd18800">
    <property type="entry name" value="SF2_C_EcoR124I-like"/>
    <property type="match status" value="1"/>
</dbReference>
<keyword evidence="3" id="KW-0540">Nuclease</keyword>
<dbReference type="PANTHER" id="PTHR30195:SF15">
    <property type="entry name" value="TYPE I RESTRICTION ENZYME HINDI ENDONUCLEASE SUBUNIT"/>
    <property type="match status" value="1"/>
</dbReference>
<evidence type="ECO:0000256" key="7">
    <source>
        <dbReference type="ARBA" id="ARBA00022801"/>
    </source>
</evidence>
<evidence type="ECO:0000313" key="13">
    <source>
        <dbReference type="Proteomes" id="UP000249375"/>
    </source>
</evidence>
<keyword evidence="4 10" id="KW-0547">Nucleotide-binding</keyword>
<evidence type="ECO:0000256" key="9">
    <source>
        <dbReference type="ARBA" id="ARBA00023125"/>
    </source>
</evidence>
<dbReference type="Proteomes" id="UP000249375">
    <property type="component" value="Chromosome"/>
</dbReference>
<evidence type="ECO:0000256" key="8">
    <source>
        <dbReference type="ARBA" id="ARBA00022840"/>
    </source>
</evidence>
<evidence type="ECO:0000256" key="6">
    <source>
        <dbReference type="ARBA" id="ARBA00022759"/>
    </source>
</evidence>
<evidence type="ECO:0000256" key="5">
    <source>
        <dbReference type="ARBA" id="ARBA00022747"/>
    </source>
</evidence>
<dbReference type="Pfam" id="PF18766">
    <property type="entry name" value="SWI2_SNF2"/>
    <property type="match status" value="1"/>
</dbReference>
<evidence type="ECO:0000256" key="4">
    <source>
        <dbReference type="ARBA" id="ARBA00022741"/>
    </source>
</evidence>
<dbReference type="Gene3D" id="3.90.1570.50">
    <property type="match status" value="1"/>
</dbReference>